<gene>
    <name evidence="1" type="ORF">LVJ94_48305</name>
</gene>
<dbReference type="InterPro" id="IPR010870">
    <property type="entry name" value="Porin_O/P"/>
</dbReference>
<protein>
    <submittedName>
        <fullName evidence="1">OprO/OprP family phosphate-selective porin</fullName>
    </submittedName>
</protein>
<dbReference type="RefSeq" id="WP_394834329.1">
    <property type="nucleotide sequence ID" value="NZ_CP089929.1"/>
</dbReference>
<dbReference type="EMBL" id="CP089983">
    <property type="protein sequence ID" value="WXB04685.1"/>
    <property type="molecule type" value="Genomic_DNA"/>
</dbReference>
<dbReference type="InterPro" id="IPR023614">
    <property type="entry name" value="Porin_dom_sf"/>
</dbReference>
<dbReference type="Gene3D" id="2.40.160.10">
    <property type="entry name" value="Porin"/>
    <property type="match status" value="1"/>
</dbReference>
<reference evidence="1" key="1">
    <citation type="submission" date="2021-12" db="EMBL/GenBank/DDBJ databases">
        <title>Discovery of the Pendulisporaceae a myxobacterial family with distinct sporulation behavior and unique specialized metabolism.</title>
        <authorList>
            <person name="Garcia R."/>
            <person name="Popoff A."/>
            <person name="Bader C.D."/>
            <person name="Loehr J."/>
            <person name="Walesch S."/>
            <person name="Walt C."/>
            <person name="Boldt J."/>
            <person name="Bunk B."/>
            <person name="Haeckl F.J.F.P.J."/>
            <person name="Gunesch A.P."/>
            <person name="Birkelbach J."/>
            <person name="Nuebel U."/>
            <person name="Pietschmann T."/>
            <person name="Bach T."/>
            <person name="Mueller R."/>
        </authorList>
    </citation>
    <scope>NUCLEOTIDE SEQUENCE</scope>
    <source>
        <strain evidence="1">MSr11367</strain>
    </source>
</reference>
<name>A0ABZ2L1J7_9BACT</name>
<evidence type="ECO:0000313" key="1">
    <source>
        <dbReference type="EMBL" id="WXB04685.1"/>
    </source>
</evidence>
<dbReference type="Proteomes" id="UP001374803">
    <property type="component" value="Chromosome"/>
</dbReference>
<sequence>MTLLLPLFMAREAAAQSETKKATPPADHPLAGYRAGGFFLRDEKDLFILYPSLDLQIDHYNYFGPGVGDTNLKSTFAFRRTRLTFAGEFLKDWTFRLELEMGRTALDNLNGRDETSAAAPGAAPTATSGQYAPAQTARVVAQLVGAWVGYRVHPALNFRVGQALTSFSMENSTPPRSLQFMEKSLATRVLGSQVANGVDLHGLLWGTLGEDIVTYTVAFVNGAGPNRLDTDGRGDLMTRVYVRPLSTVSGIGELKGLHFGGSFSYGSRDPTWTHYDYNAMTTQGNYAFWRPNYRNSLIGRNVHVVPANNQIAAAGELRVPFSIFDLMAEVVYVDNGTREVVEGYQSQNPAYGPGTLGFGHMHGFGYYLHGGVWLFGPRTGGRIGETFKPARLNLSKPDSPHESSLQAMVRWEQVSLRYDGYSKTSAVTATGAPAFTGVGPYDGDIKVNAISGGLNYWATRHIRLTAQWTTYLFPDSAPPTPTHPGGPVCDAVACANRAQAPAQSLPGTPSNVPQSQLEARDNGHSLHELLFRAQVTF</sequence>
<organism evidence="1 2">
    <name type="scientific">Pendulispora rubella</name>
    <dbReference type="NCBI Taxonomy" id="2741070"/>
    <lineage>
        <taxon>Bacteria</taxon>
        <taxon>Pseudomonadati</taxon>
        <taxon>Myxococcota</taxon>
        <taxon>Myxococcia</taxon>
        <taxon>Myxococcales</taxon>
        <taxon>Sorangiineae</taxon>
        <taxon>Pendulisporaceae</taxon>
        <taxon>Pendulispora</taxon>
    </lineage>
</organism>
<dbReference type="Pfam" id="PF07396">
    <property type="entry name" value="Porin_O_P"/>
    <property type="match status" value="1"/>
</dbReference>
<evidence type="ECO:0000313" key="2">
    <source>
        <dbReference type="Proteomes" id="UP001374803"/>
    </source>
</evidence>
<accession>A0ABZ2L1J7</accession>
<keyword evidence="2" id="KW-1185">Reference proteome</keyword>
<proteinExistence type="predicted"/>